<dbReference type="Gene3D" id="1.25.10.10">
    <property type="entry name" value="Leucine-rich Repeat Variant"/>
    <property type="match status" value="1"/>
</dbReference>
<proteinExistence type="predicted"/>
<dbReference type="InterPro" id="IPR040059">
    <property type="entry name" value="PUM3"/>
</dbReference>
<dbReference type="PANTHER" id="PTHR13389:SF0">
    <property type="entry name" value="PUMILIO HOMOLOG 3"/>
    <property type="match status" value="1"/>
</dbReference>
<accession>A0A8H4EN63</accession>
<dbReference type="GO" id="GO:0006417">
    <property type="term" value="P:regulation of translation"/>
    <property type="evidence" value="ECO:0007669"/>
    <property type="project" value="TreeGrafter"/>
</dbReference>
<dbReference type="SUPFAM" id="SSF48371">
    <property type="entry name" value="ARM repeat"/>
    <property type="match status" value="1"/>
</dbReference>
<organism evidence="1 2">
    <name type="scientific">Gigaspora margarita</name>
    <dbReference type="NCBI Taxonomy" id="4874"/>
    <lineage>
        <taxon>Eukaryota</taxon>
        <taxon>Fungi</taxon>
        <taxon>Fungi incertae sedis</taxon>
        <taxon>Mucoromycota</taxon>
        <taxon>Glomeromycotina</taxon>
        <taxon>Glomeromycetes</taxon>
        <taxon>Diversisporales</taxon>
        <taxon>Gigasporaceae</taxon>
        <taxon>Gigaspora</taxon>
    </lineage>
</organism>
<sequence length="153" mass="17977">MIPTLLKNSEERKRSDAGHIKAAFDDRNHINSKLDPGHRLEFKKRWEIARRKNFSSEERNKSVTGLFELVRGNGRLLEASKNKYSKYIVCKLMKFCPEYRSKILTEFKGQIKKLFLHTESGIVLLEVYELSNAMQRSSLLEEFYGPEFTLFKI</sequence>
<keyword evidence="2" id="KW-1185">Reference proteome</keyword>
<dbReference type="EMBL" id="WTPW01000342">
    <property type="protein sequence ID" value="KAF0520887.1"/>
    <property type="molecule type" value="Genomic_DNA"/>
</dbReference>
<dbReference type="InterPro" id="IPR011989">
    <property type="entry name" value="ARM-like"/>
</dbReference>
<dbReference type="InterPro" id="IPR016024">
    <property type="entry name" value="ARM-type_fold"/>
</dbReference>
<evidence type="ECO:0000313" key="2">
    <source>
        <dbReference type="Proteomes" id="UP000439903"/>
    </source>
</evidence>
<dbReference type="Proteomes" id="UP000439903">
    <property type="component" value="Unassembled WGS sequence"/>
</dbReference>
<comment type="caution">
    <text evidence="1">The sequence shown here is derived from an EMBL/GenBank/DDBJ whole genome shotgun (WGS) entry which is preliminary data.</text>
</comment>
<dbReference type="OrthoDB" id="497380at2759"/>
<evidence type="ECO:0000313" key="1">
    <source>
        <dbReference type="EMBL" id="KAF0520887.1"/>
    </source>
</evidence>
<gene>
    <name evidence="1" type="ORF">F8M41_016042</name>
</gene>
<name>A0A8H4EN63_GIGMA</name>
<dbReference type="GO" id="GO:0003729">
    <property type="term" value="F:mRNA binding"/>
    <property type="evidence" value="ECO:0007669"/>
    <property type="project" value="TreeGrafter"/>
</dbReference>
<reference evidence="1 2" key="1">
    <citation type="journal article" date="2019" name="Environ. Microbiol.">
        <title>At the nexus of three kingdoms: the genome of the mycorrhizal fungus Gigaspora margarita provides insights into plant, endobacterial and fungal interactions.</title>
        <authorList>
            <person name="Venice F."/>
            <person name="Ghignone S."/>
            <person name="Salvioli di Fossalunga A."/>
            <person name="Amselem J."/>
            <person name="Novero M."/>
            <person name="Xianan X."/>
            <person name="Sedzielewska Toro K."/>
            <person name="Morin E."/>
            <person name="Lipzen A."/>
            <person name="Grigoriev I.V."/>
            <person name="Henrissat B."/>
            <person name="Martin F.M."/>
            <person name="Bonfante P."/>
        </authorList>
    </citation>
    <scope>NUCLEOTIDE SEQUENCE [LARGE SCALE GENOMIC DNA]</scope>
    <source>
        <strain evidence="1 2">BEG34</strain>
    </source>
</reference>
<dbReference type="PANTHER" id="PTHR13389">
    <property type="entry name" value="PUMILIO HOMOLOG 3"/>
    <property type="match status" value="1"/>
</dbReference>
<dbReference type="AlphaFoldDB" id="A0A8H4EN63"/>
<protein>
    <submittedName>
        <fullName evidence="1">ARM repeat-containing protein</fullName>
    </submittedName>
</protein>
<dbReference type="GO" id="GO:0005730">
    <property type="term" value="C:nucleolus"/>
    <property type="evidence" value="ECO:0007669"/>
    <property type="project" value="TreeGrafter"/>
</dbReference>